<sequence>MVPPTQQSDSILSFAMVLLADSMTAMFLTVDQLRPRKSPVDLESVRATLLDKARAIGPELALESPPKGSGAEVKSGSVDFLRPVIAGTALSVTPASASQNSVTLPKSPMPNHASHQSRAPQQPLYAVHEHPGVEENVHESGRLRTHMEEEAPLFGLKRSQNIRWYPIEPNLTQRAKYALRLDTRL</sequence>
<protein>
    <submittedName>
        <fullName evidence="2">Uncharacterized protein</fullName>
    </submittedName>
</protein>
<organism evidence="2 3">
    <name type="scientific">Calycina marina</name>
    <dbReference type="NCBI Taxonomy" id="1763456"/>
    <lineage>
        <taxon>Eukaryota</taxon>
        <taxon>Fungi</taxon>
        <taxon>Dikarya</taxon>
        <taxon>Ascomycota</taxon>
        <taxon>Pezizomycotina</taxon>
        <taxon>Leotiomycetes</taxon>
        <taxon>Helotiales</taxon>
        <taxon>Pezizellaceae</taxon>
        <taxon>Calycina</taxon>
    </lineage>
</organism>
<evidence type="ECO:0000313" key="3">
    <source>
        <dbReference type="Proteomes" id="UP000887226"/>
    </source>
</evidence>
<dbReference type="Proteomes" id="UP000887226">
    <property type="component" value="Unassembled WGS sequence"/>
</dbReference>
<accession>A0A9P7YVV8</accession>
<name>A0A9P7YVV8_9HELO</name>
<dbReference type="EMBL" id="MU254472">
    <property type="protein sequence ID" value="KAG9240362.1"/>
    <property type="molecule type" value="Genomic_DNA"/>
</dbReference>
<feature type="compositionally biased region" description="Polar residues" evidence="1">
    <location>
        <begin position="95"/>
        <end position="104"/>
    </location>
</feature>
<evidence type="ECO:0000313" key="2">
    <source>
        <dbReference type="EMBL" id="KAG9240362.1"/>
    </source>
</evidence>
<gene>
    <name evidence="2" type="ORF">BJ878DRAFT_579104</name>
</gene>
<feature type="region of interest" description="Disordered" evidence="1">
    <location>
        <begin position="95"/>
        <end position="120"/>
    </location>
</feature>
<reference evidence="2" key="1">
    <citation type="journal article" date="2021" name="IMA Fungus">
        <title>Genomic characterization of three marine fungi, including Emericellopsis atlantica sp. nov. with signatures of a generalist lifestyle and marine biomass degradation.</title>
        <authorList>
            <person name="Hagestad O.C."/>
            <person name="Hou L."/>
            <person name="Andersen J.H."/>
            <person name="Hansen E.H."/>
            <person name="Altermark B."/>
            <person name="Li C."/>
            <person name="Kuhnert E."/>
            <person name="Cox R.J."/>
            <person name="Crous P.W."/>
            <person name="Spatafora J.W."/>
            <person name="Lail K."/>
            <person name="Amirebrahimi M."/>
            <person name="Lipzen A."/>
            <person name="Pangilinan J."/>
            <person name="Andreopoulos W."/>
            <person name="Hayes R.D."/>
            <person name="Ng V."/>
            <person name="Grigoriev I.V."/>
            <person name="Jackson S.A."/>
            <person name="Sutton T.D.S."/>
            <person name="Dobson A.D.W."/>
            <person name="Rama T."/>
        </authorList>
    </citation>
    <scope>NUCLEOTIDE SEQUENCE</scope>
    <source>
        <strain evidence="2">TRa3180A</strain>
    </source>
</reference>
<dbReference type="AlphaFoldDB" id="A0A9P7YVV8"/>
<proteinExistence type="predicted"/>
<comment type="caution">
    <text evidence="2">The sequence shown here is derived from an EMBL/GenBank/DDBJ whole genome shotgun (WGS) entry which is preliminary data.</text>
</comment>
<keyword evidence="3" id="KW-1185">Reference proteome</keyword>
<evidence type="ECO:0000256" key="1">
    <source>
        <dbReference type="SAM" id="MobiDB-lite"/>
    </source>
</evidence>